<evidence type="ECO:0000313" key="2">
    <source>
        <dbReference type="EMBL" id="TGG39927.1"/>
    </source>
</evidence>
<accession>A0A4Z0V6K5</accession>
<dbReference type="Proteomes" id="UP000297635">
    <property type="component" value="Unassembled WGS sequence"/>
</dbReference>
<name>A0A4Z0V6K5_9BACT</name>
<protein>
    <submittedName>
        <fullName evidence="2">Uncharacterized protein</fullName>
    </submittedName>
</protein>
<keyword evidence="3" id="KW-1185">Reference proteome</keyword>
<evidence type="ECO:0000313" key="3">
    <source>
        <dbReference type="Proteomes" id="UP000297635"/>
    </source>
</evidence>
<evidence type="ECO:0000256" key="1">
    <source>
        <dbReference type="SAM" id="MobiDB-lite"/>
    </source>
</evidence>
<dbReference type="RefSeq" id="WP_135470858.1">
    <property type="nucleotide sequence ID" value="NZ_CASJDB010000002.1"/>
</dbReference>
<comment type="caution">
    <text evidence="2">The sequence shown here is derived from an EMBL/GenBank/DDBJ whole genome shotgun (WGS) entry which is preliminary data.</text>
</comment>
<feature type="region of interest" description="Disordered" evidence="1">
    <location>
        <begin position="153"/>
        <end position="183"/>
    </location>
</feature>
<gene>
    <name evidence="2" type="ORF">EZ315_04125</name>
</gene>
<organism evidence="2 3">
    <name type="scientific">Duncaniella freteri</name>
    <dbReference type="NCBI Taxonomy" id="2530391"/>
    <lineage>
        <taxon>Bacteria</taxon>
        <taxon>Pseudomonadati</taxon>
        <taxon>Bacteroidota</taxon>
        <taxon>Bacteroidia</taxon>
        <taxon>Bacteroidales</taxon>
        <taxon>Muribaculaceae</taxon>
        <taxon>Duncaniella</taxon>
    </lineage>
</organism>
<sequence>MKHILAFIILGVVAVVMPGCGSKSSHNTDPVVAENVEVQNTQLAEALNTGDLRHASEMADSMSLFVDDLTPEQTVQVLMAFLSVHNEAVAKGDRRLDLETLRKYVDVYDIAVNANPKDTRAAFAKANKINPDVDFDAVAKSFREKLSQYDAIQDGSLVAPEPSESEAADTVKEEIPLDLRPAE</sequence>
<dbReference type="GeneID" id="82148968"/>
<dbReference type="EMBL" id="SJSA01000001">
    <property type="protein sequence ID" value="TGG39927.1"/>
    <property type="molecule type" value="Genomic_DNA"/>
</dbReference>
<proteinExistence type="predicted"/>
<dbReference type="AlphaFoldDB" id="A0A4Z0V6K5"/>
<feature type="compositionally biased region" description="Basic and acidic residues" evidence="1">
    <location>
        <begin position="169"/>
        <end position="183"/>
    </location>
</feature>
<reference evidence="2 3" key="1">
    <citation type="submission" date="2019-02" db="EMBL/GenBank/DDBJ databases">
        <title>Isolation and identification of novel species under the genus Muribaculum.</title>
        <authorList>
            <person name="Miyake S."/>
            <person name="Ding Y."/>
            <person name="Low A."/>
            <person name="Soh M."/>
            <person name="Seedorf H."/>
        </authorList>
    </citation>
    <scope>NUCLEOTIDE SEQUENCE [LARGE SCALE GENOMIC DNA]</scope>
    <source>
        <strain evidence="2 3">TLL-A3</strain>
    </source>
</reference>